<dbReference type="AlphaFoldDB" id="A0A8X6GF24"/>
<gene>
    <name evidence="2" type="ORF">TNCT_253321</name>
</gene>
<sequence length="87" mass="10114">MESICNLYIPLSKGNKRFVYVESHFSEEWRTREWTQSTSKGMGKPRHGDRCTSRETSASELPSGKVKTQAEPAKSLQHKKRRYQKDP</sequence>
<name>A0A8X6GF24_TRICU</name>
<dbReference type="Proteomes" id="UP000887116">
    <property type="component" value="Unassembled WGS sequence"/>
</dbReference>
<organism evidence="2 3">
    <name type="scientific">Trichonephila clavata</name>
    <name type="common">Joro spider</name>
    <name type="synonym">Nephila clavata</name>
    <dbReference type="NCBI Taxonomy" id="2740835"/>
    <lineage>
        <taxon>Eukaryota</taxon>
        <taxon>Metazoa</taxon>
        <taxon>Ecdysozoa</taxon>
        <taxon>Arthropoda</taxon>
        <taxon>Chelicerata</taxon>
        <taxon>Arachnida</taxon>
        <taxon>Araneae</taxon>
        <taxon>Araneomorphae</taxon>
        <taxon>Entelegynae</taxon>
        <taxon>Araneoidea</taxon>
        <taxon>Nephilidae</taxon>
        <taxon>Trichonephila</taxon>
    </lineage>
</organism>
<evidence type="ECO:0000256" key="1">
    <source>
        <dbReference type="SAM" id="MobiDB-lite"/>
    </source>
</evidence>
<proteinExistence type="predicted"/>
<keyword evidence="3" id="KW-1185">Reference proteome</keyword>
<dbReference type="EMBL" id="BMAO01015624">
    <property type="protein sequence ID" value="GFR03092.1"/>
    <property type="molecule type" value="Genomic_DNA"/>
</dbReference>
<feature type="compositionally biased region" description="Basic residues" evidence="1">
    <location>
        <begin position="76"/>
        <end position="87"/>
    </location>
</feature>
<accession>A0A8X6GF24</accession>
<evidence type="ECO:0000313" key="2">
    <source>
        <dbReference type="EMBL" id="GFR03092.1"/>
    </source>
</evidence>
<evidence type="ECO:0000313" key="3">
    <source>
        <dbReference type="Proteomes" id="UP000887116"/>
    </source>
</evidence>
<feature type="region of interest" description="Disordered" evidence="1">
    <location>
        <begin position="30"/>
        <end position="87"/>
    </location>
</feature>
<protein>
    <submittedName>
        <fullName evidence="2">Uncharacterized protein</fullName>
    </submittedName>
</protein>
<comment type="caution">
    <text evidence="2">The sequence shown here is derived from an EMBL/GenBank/DDBJ whole genome shotgun (WGS) entry which is preliminary data.</text>
</comment>
<reference evidence="2" key="1">
    <citation type="submission" date="2020-07" db="EMBL/GenBank/DDBJ databases">
        <title>Multicomponent nature underlies the extraordinary mechanical properties of spider dragline silk.</title>
        <authorList>
            <person name="Kono N."/>
            <person name="Nakamura H."/>
            <person name="Mori M."/>
            <person name="Yoshida Y."/>
            <person name="Ohtoshi R."/>
            <person name="Malay A.D."/>
            <person name="Moran D.A.P."/>
            <person name="Tomita M."/>
            <person name="Numata K."/>
            <person name="Arakawa K."/>
        </authorList>
    </citation>
    <scope>NUCLEOTIDE SEQUENCE</scope>
</reference>